<dbReference type="GeneID" id="100463073"/>
<dbReference type="GO" id="GO:0005886">
    <property type="term" value="C:plasma membrane"/>
    <property type="evidence" value="ECO:0007669"/>
    <property type="project" value="UniProtKB-SubCell"/>
</dbReference>
<reference evidence="11" key="1">
    <citation type="submission" date="2021-01" db="UniProtKB">
        <authorList>
            <consortium name="EnsemblMetazoa"/>
        </authorList>
    </citation>
    <scope>IDENTIFICATION</scope>
</reference>
<protein>
    <recommendedName>
        <fullName evidence="10">Odorant receptor</fullName>
    </recommendedName>
</protein>
<evidence type="ECO:0000256" key="3">
    <source>
        <dbReference type="ARBA" id="ARBA00022606"/>
    </source>
</evidence>
<comment type="subcellular location">
    <subcellularLocation>
        <location evidence="1 10">Cell membrane</location>
        <topology evidence="1 10">Multi-pass membrane protein</topology>
    </subcellularLocation>
</comment>
<dbReference type="GO" id="GO:0005549">
    <property type="term" value="F:odorant binding"/>
    <property type="evidence" value="ECO:0007669"/>
    <property type="project" value="InterPro"/>
</dbReference>
<dbReference type="OrthoDB" id="6765072at2759"/>
<dbReference type="EnsemblMetazoa" id="NM_001190577">
    <property type="protein sequence ID" value="NP_001177506"/>
    <property type="gene ID" value="GeneID_100463073"/>
</dbReference>
<evidence type="ECO:0000256" key="5">
    <source>
        <dbReference type="ARBA" id="ARBA00022725"/>
    </source>
</evidence>
<keyword evidence="2" id="KW-1003">Cell membrane</keyword>
<evidence type="ECO:0000256" key="7">
    <source>
        <dbReference type="ARBA" id="ARBA00023136"/>
    </source>
</evidence>
<feature type="transmembrane region" description="Helical" evidence="10">
    <location>
        <begin position="118"/>
        <end position="138"/>
    </location>
</feature>
<feature type="transmembrane region" description="Helical" evidence="10">
    <location>
        <begin position="159"/>
        <end position="179"/>
    </location>
</feature>
<keyword evidence="5 10" id="KW-0552">Olfaction</keyword>
<name>A0A7M6UE02_NASVI</name>
<evidence type="ECO:0000256" key="2">
    <source>
        <dbReference type="ARBA" id="ARBA00022475"/>
    </source>
</evidence>
<keyword evidence="6 10" id="KW-1133">Transmembrane helix</keyword>
<keyword evidence="9 10" id="KW-0807">Transducer</keyword>
<comment type="caution">
    <text evidence="10">Lacks conserved residue(s) required for the propagation of feature annotation.</text>
</comment>
<evidence type="ECO:0000256" key="1">
    <source>
        <dbReference type="ARBA" id="ARBA00004651"/>
    </source>
</evidence>
<dbReference type="Proteomes" id="UP000002358">
    <property type="component" value="Chromosome 3"/>
</dbReference>
<keyword evidence="3 10" id="KW-0716">Sensory transduction</keyword>
<accession>A0A7M6UE02</accession>
<evidence type="ECO:0000256" key="10">
    <source>
        <dbReference type="RuleBase" id="RU351113"/>
    </source>
</evidence>
<dbReference type="InterPro" id="IPR004117">
    <property type="entry name" value="7tm6_olfct_rcpt"/>
</dbReference>
<evidence type="ECO:0000256" key="8">
    <source>
        <dbReference type="ARBA" id="ARBA00023170"/>
    </source>
</evidence>
<proteinExistence type="inferred from homology"/>
<dbReference type="GO" id="GO:0007165">
    <property type="term" value="P:signal transduction"/>
    <property type="evidence" value="ECO:0007669"/>
    <property type="project" value="UniProtKB-KW"/>
</dbReference>
<dbReference type="PANTHER" id="PTHR21137">
    <property type="entry name" value="ODORANT RECEPTOR"/>
    <property type="match status" value="1"/>
</dbReference>
<dbReference type="Pfam" id="PF02949">
    <property type="entry name" value="7tm_6"/>
    <property type="match status" value="1"/>
</dbReference>
<evidence type="ECO:0000313" key="12">
    <source>
        <dbReference type="Proteomes" id="UP000002358"/>
    </source>
</evidence>
<dbReference type="InParanoid" id="A0A7M6UE02"/>
<dbReference type="FunCoup" id="A0A7M6UE02">
    <property type="interactions" value="144"/>
</dbReference>
<keyword evidence="4 10" id="KW-0812">Transmembrane</keyword>
<dbReference type="RefSeq" id="NP_001177506.1">
    <property type="nucleotide sequence ID" value="NM_001190577.1"/>
</dbReference>
<comment type="similarity">
    <text evidence="10">Belongs to the insect chemoreceptor superfamily. Heteromeric odorant receptor channel (TC 1.A.69) family.</text>
</comment>
<dbReference type="AlphaFoldDB" id="A0A7M6UE02"/>
<evidence type="ECO:0000256" key="4">
    <source>
        <dbReference type="ARBA" id="ARBA00022692"/>
    </source>
</evidence>
<feature type="transmembrane region" description="Helical" evidence="10">
    <location>
        <begin position="244"/>
        <end position="270"/>
    </location>
</feature>
<dbReference type="CTD" id="23687647"/>
<evidence type="ECO:0000256" key="9">
    <source>
        <dbReference type="ARBA" id="ARBA00023224"/>
    </source>
</evidence>
<sequence length="376" mass="43677">MIPIFNKPLECCLKVAGFWPYDFNMLGPVAITSMLVTTLPFQCWNAFALTENLVVLMDSLSDIFTEVLIYIKIFILWNHRREIRDLLEEIGKDWSIKSIPTEWENIADYCRIICNIDVIVYASASILYYPDLLMSYFGKPVNERHMLFQSYYPFDYRRSPIYEVINIVYFFQGILMIIADSVSKTLFISMIFHVSSQIYELRNNLEQYSRHSNDGYENKNFKRLKLVVQQHLKILSLVRRIDHIYSYVALFQIVFSSIIICVTGFVIITAMESANIMLLVKFMTFIIAMLAQVSYFCFAGQYLLNKGESIVEMINSSFWYNSQCKDVKVLIFVLTNAQKPLTVSGANIFNLSAETFTMIVKTSASYLSVLRAMYTQ</sequence>
<evidence type="ECO:0000256" key="6">
    <source>
        <dbReference type="ARBA" id="ARBA00022989"/>
    </source>
</evidence>
<evidence type="ECO:0000313" key="11">
    <source>
        <dbReference type="EnsemblMetazoa" id="NP_001177506"/>
    </source>
</evidence>
<dbReference type="PANTHER" id="PTHR21137:SF35">
    <property type="entry name" value="ODORANT RECEPTOR 19A-RELATED"/>
    <property type="match status" value="1"/>
</dbReference>
<keyword evidence="12" id="KW-1185">Reference proteome</keyword>
<dbReference type="SMR" id="A0A7M6UE02"/>
<dbReference type="GO" id="GO:0004984">
    <property type="term" value="F:olfactory receptor activity"/>
    <property type="evidence" value="ECO:0007669"/>
    <property type="project" value="InterPro"/>
</dbReference>
<organism evidence="11 12">
    <name type="scientific">Nasonia vitripennis</name>
    <name type="common">Parasitic wasp</name>
    <dbReference type="NCBI Taxonomy" id="7425"/>
    <lineage>
        <taxon>Eukaryota</taxon>
        <taxon>Metazoa</taxon>
        <taxon>Ecdysozoa</taxon>
        <taxon>Arthropoda</taxon>
        <taxon>Hexapoda</taxon>
        <taxon>Insecta</taxon>
        <taxon>Pterygota</taxon>
        <taxon>Neoptera</taxon>
        <taxon>Endopterygota</taxon>
        <taxon>Hymenoptera</taxon>
        <taxon>Apocrita</taxon>
        <taxon>Proctotrupomorpha</taxon>
        <taxon>Chalcidoidea</taxon>
        <taxon>Pteromalidae</taxon>
        <taxon>Pteromalinae</taxon>
        <taxon>Nasonia</taxon>
    </lineage>
</organism>
<keyword evidence="8 10" id="KW-0675">Receptor</keyword>
<keyword evidence="7 10" id="KW-0472">Membrane</keyword>
<dbReference type="KEGG" id="nvi:100463073"/>
<feature type="transmembrane region" description="Helical" evidence="10">
    <location>
        <begin position="282"/>
        <end position="304"/>
    </location>
</feature>